<reference evidence="1 2" key="1">
    <citation type="journal article" date="2016" name="Mol. Biol. Evol.">
        <title>Comparative Genomics of Early-Diverging Mushroom-Forming Fungi Provides Insights into the Origins of Lignocellulose Decay Capabilities.</title>
        <authorList>
            <person name="Nagy L.G."/>
            <person name="Riley R."/>
            <person name="Tritt A."/>
            <person name="Adam C."/>
            <person name="Daum C."/>
            <person name="Floudas D."/>
            <person name="Sun H."/>
            <person name="Yadav J.S."/>
            <person name="Pangilinan J."/>
            <person name="Larsson K.H."/>
            <person name="Matsuura K."/>
            <person name="Barry K."/>
            <person name="Labutti K."/>
            <person name="Kuo R."/>
            <person name="Ohm R.A."/>
            <person name="Bhattacharya S.S."/>
            <person name="Shirouzu T."/>
            <person name="Yoshinaga Y."/>
            <person name="Martin F.M."/>
            <person name="Grigoriev I.V."/>
            <person name="Hibbett D.S."/>
        </authorList>
    </citation>
    <scope>NUCLEOTIDE SEQUENCE [LARGE SCALE GENOMIC DNA]</scope>
    <source>
        <strain evidence="1 2">HHB9708</strain>
    </source>
</reference>
<dbReference type="Gene3D" id="2.60.120.330">
    <property type="entry name" value="B-lactam Antibiotic, Isopenicillin N Synthase, Chain"/>
    <property type="match status" value="1"/>
</dbReference>
<gene>
    <name evidence="1" type="ORF">SISNIDRAFT_454375</name>
</gene>
<proteinExistence type="predicted"/>
<dbReference type="STRING" id="1314777.A0A164UHE8"/>
<evidence type="ECO:0000313" key="2">
    <source>
        <dbReference type="Proteomes" id="UP000076722"/>
    </source>
</evidence>
<organism evidence="1 2">
    <name type="scientific">Sistotremastrum niveocremeum HHB9708</name>
    <dbReference type="NCBI Taxonomy" id="1314777"/>
    <lineage>
        <taxon>Eukaryota</taxon>
        <taxon>Fungi</taxon>
        <taxon>Dikarya</taxon>
        <taxon>Basidiomycota</taxon>
        <taxon>Agaricomycotina</taxon>
        <taxon>Agaricomycetes</taxon>
        <taxon>Sistotremastrales</taxon>
        <taxon>Sistotremastraceae</taxon>
        <taxon>Sertulicium</taxon>
        <taxon>Sertulicium niveocremeum</taxon>
    </lineage>
</organism>
<dbReference type="SUPFAM" id="SSF51197">
    <property type="entry name" value="Clavaminate synthase-like"/>
    <property type="match status" value="1"/>
</dbReference>
<dbReference type="AlphaFoldDB" id="A0A164UHE8"/>
<dbReference type="EMBL" id="KV419407">
    <property type="protein sequence ID" value="KZS93235.1"/>
    <property type="molecule type" value="Genomic_DNA"/>
</dbReference>
<protein>
    <submittedName>
        <fullName evidence="1">Clavaminate synthase-like protein</fullName>
    </submittedName>
</protein>
<dbReference type="InterPro" id="IPR027443">
    <property type="entry name" value="IPNS-like_sf"/>
</dbReference>
<accession>A0A164UHE8</accession>
<evidence type="ECO:0000313" key="1">
    <source>
        <dbReference type="EMBL" id="KZS93235.1"/>
    </source>
</evidence>
<dbReference type="PANTHER" id="PTHR48420">
    <property type="entry name" value="NON-HAEM DIOXYGENASE N-TERMINAL DOMAIN-CONTAINING PROTEIN"/>
    <property type="match status" value="1"/>
</dbReference>
<dbReference type="PANTHER" id="PTHR48420:SF1">
    <property type="entry name" value="NON-HAEM DIOXYGENASE N-TERMINAL DOMAIN-CONTAINING PROTEIN"/>
    <property type="match status" value="1"/>
</dbReference>
<keyword evidence="2" id="KW-1185">Reference proteome</keyword>
<dbReference type="Proteomes" id="UP000076722">
    <property type="component" value="Unassembled WGS sequence"/>
</dbReference>
<dbReference type="OrthoDB" id="438224at2759"/>
<sequence>MAVIQTDSALEIVASEQRKIETRPDGAVVISYHDLVSGAESLVPSITQAFGDAAECLGLIIVKDLPQKYKELRESTLLLADRFAALDEQTKEKYTDPASQYSFGWSHGKEIMNGKPDTLKGSYYANITLPEAIEPSAAQKSAFPQYYSDNIWPSADEKGVGGFEDSFKSLGQFIFSVGCLLARACQPFVSTVMRDQSSSLYDLIAKSGTVKARLLHYFPPKNNDISEDEPHDNACGYHLDHSMLTGLCSAMYLAHNGTSAPIPVPSPSPVSGLYIKTRGGQVVKASIPEDCLAFQTGEALQVATDGLLRATPHYVRVGENSQNVSRETFALFMGPDTEQKISETETFGEFSKRKFDEHYAAPDDAVVS</sequence>
<name>A0A164UHE8_9AGAM</name>